<accession>A0ACB8S7D9</accession>
<keyword evidence="2" id="KW-1185">Reference proteome</keyword>
<evidence type="ECO:0000313" key="1">
    <source>
        <dbReference type="EMBL" id="KAI0052310.1"/>
    </source>
</evidence>
<sequence>MKIAVTGSNGRVGTCVTRRALKDGHTIHGIDRNPASNEGEEGVTFVQCDLRDYEATVNALKGCEGVVHLAAHPTPGDYLATTHNDNVVMSWNILCAAAELGITRIVQASSVNVIPLAWTDMHHFEYFPIDEDHPCLPDEPYGLSKLMAEMQADTIARRHPGTRIGSLRFSWCLPERTRAAQREEAKGAKDLWAWTHEDALARAVLLALGDTARWNGHERFFIVAPQIAQLDGDAKVLHQKYWPTVKVRDDWTLSGRKGFFDCAKAERILGWVHGDDD</sequence>
<protein>
    <submittedName>
        <fullName evidence="1">NAD(P)-binding protein</fullName>
    </submittedName>
</protein>
<reference evidence="1" key="1">
    <citation type="submission" date="2021-02" db="EMBL/GenBank/DDBJ databases">
        <authorList>
            <consortium name="DOE Joint Genome Institute"/>
            <person name="Ahrendt S."/>
            <person name="Looney B.P."/>
            <person name="Miyauchi S."/>
            <person name="Morin E."/>
            <person name="Drula E."/>
            <person name="Courty P.E."/>
            <person name="Chicoki N."/>
            <person name="Fauchery L."/>
            <person name="Kohler A."/>
            <person name="Kuo A."/>
            <person name="Labutti K."/>
            <person name="Pangilinan J."/>
            <person name="Lipzen A."/>
            <person name="Riley R."/>
            <person name="Andreopoulos W."/>
            <person name="He G."/>
            <person name="Johnson J."/>
            <person name="Barry K.W."/>
            <person name="Grigoriev I.V."/>
            <person name="Nagy L."/>
            <person name="Hibbett D."/>
            <person name="Henrissat B."/>
            <person name="Matheny P.B."/>
            <person name="Labbe J."/>
            <person name="Martin F."/>
        </authorList>
    </citation>
    <scope>NUCLEOTIDE SEQUENCE</scope>
    <source>
        <strain evidence="1">FP105234-sp</strain>
    </source>
</reference>
<organism evidence="1 2">
    <name type="scientific">Auriscalpium vulgare</name>
    <dbReference type="NCBI Taxonomy" id="40419"/>
    <lineage>
        <taxon>Eukaryota</taxon>
        <taxon>Fungi</taxon>
        <taxon>Dikarya</taxon>
        <taxon>Basidiomycota</taxon>
        <taxon>Agaricomycotina</taxon>
        <taxon>Agaricomycetes</taxon>
        <taxon>Russulales</taxon>
        <taxon>Auriscalpiaceae</taxon>
        <taxon>Auriscalpium</taxon>
    </lineage>
</organism>
<dbReference type="EMBL" id="MU275846">
    <property type="protein sequence ID" value="KAI0052310.1"/>
    <property type="molecule type" value="Genomic_DNA"/>
</dbReference>
<reference evidence="1" key="2">
    <citation type="journal article" date="2022" name="New Phytol.">
        <title>Evolutionary transition to the ectomycorrhizal habit in the genomes of a hyperdiverse lineage of mushroom-forming fungi.</title>
        <authorList>
            <person name="Looney B."/>
            <person name="Miyauchi S."/>
            <person name="Morin E."/>
            <person name="Drula E."/>
            <person name="Courty P.E."/>
            <person name="Kohler A."/>
            <person name="Kuo A."/>
            <person name="LaButti K."/>
            <person name="Pangilinan J."/>
            <person name="Lipzen A."/>
            <person name="Riley R."/>
            <person name="Andreopoulos W."/>
            <person name="He G."/>
            <person name="Johnson J."/>
            <person name="Nolan M."/>
            <person name="Tritt A."/>
            <person name="Barry K.W."/>
            <person name="Grigoriev I.V."/>
            <person name="Nagy L.G."/>
            <person name="Hibbett D."/>
            <person name="Henrissat B."/>
            <person name="Matheny P.B."/>
            <person name="Labbe J."/>
            <person name="Martin F.M."/>
        </authorList>
    </citation>
    <scope>NUCLEOTIDE SEQUENCE</scope>
    <source>
        <strain evidence="1">FP105234-sp</strain>
    </source>
</reference>
<proteinExistence type="predicted"/>
<comment type="caution">
    <text evidence="1">The sequence shown here is derived from an EMBL/GenBank/DDBJ whole genome shotgun (WGS) entry which is preliminary data.</text>
</comment>
<evidence type="ECO:0000313" key="2">
    <source>
        <dbReference type="Proteomes" id="UP000814033"/>
    </source>
</evidence>
<dbReference type="Proteomes" id="UP000814033">
    <property type="component" value="Unassembled WGS sequence"/>
</dbReference>
<name>A0ACB8S7D9_9AGAM</name>
<gene>
    <name evidence="1" type="ORF">FA95DRAFT_1382410</name>
</gene>